<evidence type="ECO:0000313" key="1">
    <source>
        <dbReference type="EMBL" id="PNI46719.1"/>
    </source>
</evidence>
<dbReference type="SMR" id="A0A2J8LHI1"/>
<organism evidence="1 2">
    <name type="scientific">Pan troglodytes</name>
    <name type="common">Chimpanzee</name>
    <dbReference type="NCBI Taxonomy" id="9598"/>
    <lineage>
        <taxon>Eukaryota</taxon>
        <taxon>Metazoa</taxon>
        <taxon>Chordata</taxon>
        <taxon>Craniata</taxon>
        <taxon>Vertebrata</taxon>
        <taxon>Euteleostomi</taxon>
        <taxon>Mammalia</taxon>
        <taxon>Eutheria</taxon>
        <taxon>Euarchontoglires</taxon>
        <taxon>Primates</taxon>
        <taxon>Haplorrhini</taxon>
        <taxon>Catarrhini</taxon>
        <taxon>Hominidae</taxon>
        <taxon>Pan</taxon>
    </lineage>
</organism>
<dbReference type="EMBL" id="NBAG03000291">
    <property type="protein sequence ID" value="PNI46719.1"/>
    <property type="molecule type" value="Genomic_DNA"/>
</dbReference>
<dbReference type="Proteomes" id="UP000236370">
    <property type="component" value="Unassembled WGS sequence"/>
</dbReference>
<gene>
    <name evidence="1" type="ORF">CK820_G0028938</name>
</gene>
<name>A0A2J8LHI1_PANTR</name>
<accession>A0A2J8LHI1</accession>
<sequence length="64" mass="7567">MEKLRLLGLRYQESIRRFARAVRAGKKLSEVREQSLMVPEPRFKSRSPRFQDSQIVTTSRVFAQ</sequence>
<evidence type="ECO:0000313" key="2">
    <source>
        <dbReference type="Proteomes" id="UP000236370"/>
    </source>
</evidence>
<proteinExistence type="predicted"/>
<comment type="caution">
    <text evidence="1">The sequence shown here is derived from an EMBL/GenBank/DDBJ whole genome shotgun (WGS) entry which is preliminary data.</text>
</comment>
<protein>
    <submittedName>
        <fullName evidence="1">PEX16 isoform 2</fullName>
    </submittedName>
</protein>
<reference evidence="1 2" key="1">
    <citation type="submission" date="2017-12" db="EMBL/GenBank/DDBJ databases">
        <title>High-resolution comparative analysis of great ape genomes.</title>
        <authorList>
            <person name="Pollen A."/>
            <person name="Hastie A."/>
            <person name="Hormozdiari F."/>
            <person name="Dougherty M."/>
            <person name="Liu R."/>
            <person name="Chaisson M."/>
            <person name="Hoppe E."/>
            <person name="Hill C."/>
            <person name="Pang A."/>
            <person name="Hillier L."/>
            <person name="Baker C."/>
            <person name="Armstrong J."/>
            <person name="Shendure J."/>
            <person name="Paten B."/>
            <person name="Wilson R."/>
            <person name="Chao H."/>
            <person name="Schneider V."/>
            <person name="Ventura M."/>
            <person name="Kronenberg Z."/>
            <person name="Murali S."/>
            <person name="Gordon D."/>
            <person name="Cantsilieris S."/>
            <person name="Munson K."/>
            <person name="Nelson B."/>
            <person name="Raja A."/>
            <person name="Underwood J."/>
            <person name="Diekhans M."/>
            <person name="Fiddes I."/>
            <person name="Haussler D."/>
            <person name="Eichler E."/>
        </authorList>
    </citation>
    <scope>NUCLEOTIDE SEQUENCE [LARGE SCALE GENOMIC DNA]</scope>
    <source>
        <strain evidence="1">Yerkes chimp pedigree #C0471</strain>
    </source>
</reference>
<dbReference type="AlphaFoldDB" id="A0A2J8LHI1"/>